<dbReference type="SUPFAM" id="SSF56219">
    <property type="entry name" value="DNase I-like"/>
    <property type="match status" value="1"/>
</dbReference>
<dbReference type="InterPro" id="IPR005135">
    <property type="entry name" value="Endo/exonuclease/phosphatase"/>
</dbReference>
<evidence type="ECO:0000313" key="2">
    <source>
        <dbReference type="EMBL" id="NVN11980.1"/>
    </source>
</evidence>
<keyword evidence="2" id="KW-0540">Nuclease</keyword>
<reference evidence="2 4" key="1">
    <citation type="submission" date="2020-06" db="EMBL/GenBank/DDBJ databases">
        <title>Description of novel acetic acid bacteria.</title>
        <authorList>
            <person name="Sombolestani A."/>
        </authorList>
    </citation>
    <scope>NUCLEOTIDE SEQUENCE [LARGE SCALE GENOMIC DNA]</scope>
    <source>
        <strain evidence="2 4">LMG 31431</strain>
    </source>
</reference>
<dbReference type="AlphaFoldDB" id="A0A7Y7M5K1"/>
<evidence type="ECO:0000313" key="3">
    <source>
        <dbReference type="EMBL" id="XAE42284.1"/>
    </source>
</evidence>
<dbReference type="EMBL" id="JABXXP010000302">
    <property type="protein sequence ID" value="NVN11980.1"/>
    <property type="molecule type" value="Genomic_DNA"/>
</dbReference>
<dbReference type="GO" id="GO:0004527">
    <property type="term" value="F:exonuclease activity"/>
    <property type="evidence" value="ECO:0007669"/>
    <property type="project" value="UniProtKB-KW"/>
</dbReference>
<name>A0A7Y7M5K1_9PROT</name>
<dbReference type="Gene3D" id="3.60.10.10">
    <property type="entry name" value="Endonuclease/exonuclease/phosphatase"/>
    <property type="match status" value="1"/>
</dbReference>
<gene>
    <name evidence="3" type="ORF">AAC691_18800</name>
    <name evidence="2" type="ORF">HUK84_12775</name>
</gene>
<keyword evidence="2" id="KW-0378">Hydrolase</keyword>
<evidence type="ECO:0000313" key="4">
    <source>
        <dbReference type="Proteomes" id="UP000534870"/>
    </source>
</evidence>
<dbReference type="EMBL" id="CP152276">
    <property type="protein sequence ID" value="XAE42284.1"/>
    <property type="molecule type" value="Genomic_DNA"/>
</dbReference>
<organism evidence="2 4">
    <name type="scientific">Nguyenibacter vanlangensis</name>
    <dbReference type="NCBI Taxonomy" id="1216886"/>
    <lineage>
        <taxon>Bacteria</taxon>
        <taxon>Pseudomonadati</taxon>
        <taxon>Pseudomonadota</taxon>
        <taxon>Alphaproteobacteria</taxon>
        <taxon>Acetobacterales</taxon>
        <taxon>Acetobacteraceae</taxon>
        <taxon>Nguyenibacter</taxon>
    </lineage>
</organism>
<dbReference type="RefSeq" id="WP_176640635.1">
    <property type="nucleotide sequence ID" value="NZ_CP152276.1"/>
</dbReference>
<evidence type="ECO:0000259" key="1">
    <source>
        <dbReference type="Pfam" id="PF03372"/>
    </source>
</evidence>
<feature type="domain" description="Endonuclease/exonuclease/phosphatase" evidence="1">
    <location>
        <begin position="5"/>
        <end position="205"/>
    </location>
</feature>
<keyword evidence="5" id="KW-1185">Reference proteome</keyword>
<keyword evidence="2" id="KW-0269">Exonuclease</keyword>
<reference evidence="3 5" key="2">
    <citation type="submission" date="2024-04" db="EMBL/GenBank/DDBJ databases">
        <title>Complete genome sequence of Nguyenibacter vanlangesis HBCM-1154, a strain capable of nitrogen fixation, IAA production, and phosphorus solubilization isolated from sugarcane soil.</title>
        <authorList>
            <person name="MY HANH P."/>
        </authorList>
    </citation>
    <scope>NUCLEOTIDE SEQUENCE [LARGE SCALE GENOMIC DNA]</scope>
    <source>
        <strain evidence="3 5">HBCM 1154</strain>
    </source>
</reference>
<dbReference type="Pfam" id="PF03372">
    <property type="entry name" value="Exo_endo_phos"/>
    <property type="match status" value="1"/>
</dbReference>
<accession>A0A7Y7M5K1</accession>
<dbReference type="Proteomes" id="UP001449795">
    <property type="component" value="Chromosome"/>
</dbReference>
<proteinExistence type="predicted"/>
<dbReference type="GO" id="GO:0004519">
    <property type="term" value="F:endonuclease activity"/>
    <property type="evidence" value="ECO:0007669"/>
    <property type="project" value="UniProtKB-KW"/>
</dbReference>
<protein>
    <submittedName>
        <fullName evidence="2">Endonuclease/exonuclease/phosphatase family protein</fullName>
    </submittedName>
</protein>
<dbReference type="InterPro" id="IPR036691">
    <property type="entry name" value="Endo/exonu/phosph_ase_sf"/>
</dbReference>
<dbReference type="Proteomes" id="UP000534870">
    <property type="component" value="Unassembled WGS sequence"/>
</dbReference>
<keyword evidence="2" id="KW-0255">Endonuclease</keyword>
<sequence length="214" mass="23535">MLRILSWNLLVRRGAGCHDVARLIRDVAPDLVLMQETTAGLDALPDLLGGRYHRAMAPPRPHAPAMWSPHPVQATQLMLPAATRRDLPVPIRRSVAPRAAQIIRMDGHMEGRTGGLRIANVHLDHGQRANRRQIRHILSACPDIDVIMGDFNAVGPTCPPGFTDLGPRTATHRMYGVLPLRLDRCVARALHCVSCSALPYGPSDHRPILVTLAR</sequence>
<evidence type="ECO:0000313" key="5">
    <source>
        <dbReference type="Proteomes" id="UP001449795"/>
    </source>
</evidence>